<keyword evidence="5" id="KW-0472">Membrane</keyword>
<evidence type="ECO:0000313" key="8">
    <source>
        <dbReference type="Proteomes" id="UP000559256"/>
    </source>
</evidence>
<feature type="repeat" description="ANK" evidence="3">
    <location>
        <begin position="935"/>
        <end position="963"/>
    </location>
</feature>
<keyword evidence="1" id="KW-0677">Repeat</keyword>
<dbReference type="InterPro" id="IPR045338">
    <property type="entry name" value="DUF6535"/>
</dbReference>
<feature type="transmembrane region" description="Helical" evidence="5">
    <location>
        <begin position="448"/>
        <end position="474"/>
    </location>
</feature>
<dbReference type="Gene3D" id="1.25.40.20">
    <property type="entry name" value="Ankyrin repeat-containing domain"/>
    <property type="match status" value="3"/>
</dbReference>
<feature type="compositionally biased region" description="Basic and acidic residues" evidence="4">
    <location>
        <begin position="83"/>
        <end position="98"/>
    </location>
</feature>
<keyword evidence="2 3" id="KW-0040">ANK repeat</keyword>
<comment type="caution">
    <text evidence="7">The sequence shown here is derived from an EMBL/GenBank/DDBJ whole genome shotgun (WGS) entry which is preliminary data.</text>
</comment>
<dbReference type="Proteomes" id="UP000559256">
    <property type="component" value="Unassembled WGS sequence"/>
</dbReference>
<feature type="domain" description="DUF6535" evidence="6">
    <location>
        <begin position="263"/>
        <end position="442"/>
    </location>
</feature>
<evidence type="ECO:0000256" key="1">
    <source>
        <dbReference type="ARBA" id="ARBA00022737"/>
    </source>
</evidence>
<feature type="compositionally biased region" description="Polar residues" evidence="4">
    <location>
        <begin position="61"/>
        <end position="80"/>
    </location>
</feature>
<feature type="repeat" description="ANK" evidence="3">
    <location>
        <begin position="799"/>
        <end position="831"/>
    </location>
</feature>
<feature type="region of interest" description="Disordered" evidence="4">
    <location>
        <begin position="57"/>
        <end position="196"/>
    </location>
</feature>
<feature type="repeat" description="ANK" evidence="3">
    <location>
        <begin position="898"/>
        <end position="930"/>
    </location>
</feature>
<dbReference type="Pfam" id="PF12796">
    <property type="entry name" value="Ank_2"/>
    <property type="match status" value="4"/>
</dbReference>
<feature type="compositionally biased region" description="Polar residues" evidence="4">
    <location>
        <begin position="116"/>
        <end position="153"/>
    </location>
</feature>
<feature type="repeat" description="ANK" evidence="3">
    <location>
        <begin position="703"/>
        <end position="731"/>
    </location>
</feature>
<evidence type="ECO:0000256" key="3">
    <source>
        <dbReference type="PROSITE-ProRule" id="PRU00023"/>
    </source>
</evidence>
<gene>
    <name evidence="7" type="ORF">D9758_006138</name>
</gene>
<dbReference type="PROSITE" id="PS50297">
    <property type="entry name" value="ANK_REP_REGION"/>
    <property type="match status" value="8"/>
</dbReference>
<reference evidence="7 8" key="1">
    <citation type="journal article" date="2020" name="ISME J.">
        <title>Uncovering the hidden diversity of litter-decomposition mechanisms in mushroom-forming fungi.</title>
        <authorList>
            <person name="Floudas D."/>
            <person name="Bentzer J."/>
            <person name="Ahren D."/>
            <person name="Johansson T."/>
            <person name="Persson P."/>
            <person name="Tunlid A."/>
        </authorList>
    </citation>
    <scope>NUCLEOTIDE SEQUENCE [LARGE SCALE GENOMIC DNA]</scope>
    <source>
        <strain evidence="7 8">CBS 291.85</strain>
    </source>
</reference>
<dbReference type="PANTHER" id="PTHR24171:SF10">
    <property type="entry name" value="ANKYRIN REPEAT DOMAIN-CONTAINING PROTEIN 29-LIKE"/>
    <property type="match status" value="1"/>
</dbReference>
<dbReference type="SMART" id="SM00248">
    <property type="entry name" value="ANK"/>
    <property type="match status" value="10"/>
</dbReference>
<feature type="transmembrane region" description="Helical" evidence="5">
    <location>
        <begin position="285"/>
        <end position="304"/>
    </location>
</feature>
<evidence type="ECO:0000256" key="4">
    <source>
        <dbReference type="SAM" id="MobiDB-lite"/>
    </source>
</evidence>
<evidence type="ECO:0000313" key="7">
    <source>
        <dbReference type="EMBL" id="KAF5361512.1"/>
    </source>
</evidence>
<dbReference type="Pfam" id="PF20153">
    <property type="entry name" value="DUF6535"/>
    <property type="match status" value="1"/>
</dbReference>
<dbReference type="PRINTS" id="PR01415">
    <property type="entry name" value="ANKYRIN"/>
</dbReference>
<dbReference type="EMBL" id="JAACJM010000040">
    <property type="protein sequence ID" value="KAF5361512.1"/>
    <property type="molecule type" value="Genomic_DNA"/>
</dbReference>
<evidence type="ECO:0000256" key="5">
    <source>
        <dbReference type="SAM" id="Phobius"/>
    </source>
</evidence>
<feature type="repeat" description="ANK" evidence="3">
    <location>
        <begin position="832"/>
        <end position="864"/>
    </location>
</feature>
<feature type="repeat" description="ANK" evidence="3">
    <location>
        <begin position="868"/>
        <end position="897"/>
    </location>
</feature>
<dbReference type="AlphaFoldDB" id="A0A8H5GAS6"/>
<dbReference type="InterPro" id="IPR002110">
    <property type="entry name" value="Ankyrin_rpt"/>
</dbReference>
<proteinExistence type="predicted"/>
<keyword evidence="5" id="KW-1133">Transmembrane helix</keyword>
<evidence type="ECO:0000256" key="2">
    <source>
        <dbReference type="ARBA" id="ARBA00023043"/>
    </source>
</evidence>
<accession>A0A8H5GAS6</accession>
<evidence type="ECO:0000259" key="6">
    <source>
        <dbReference type="Pfam" id="PF20153"/>
    </source>
</evidence>
<dbReference type="SUPFAM" id="SSF48403">
    <property type="entry name" value="Ankyrin repeat"/>
    <property type="match status" value="1"/>
</dbReference>
<sequence length="991" mass="108014">MSRPGTPAESTQPALSLAHIAEPLGSNVQAQDYVTSVSVEPTPQIAAPVSALSASPCARNSMESESLDVSAQNPDNSSTIRRARFDSPNKSSNEERVSSRAVSSSDSESSGKDVSTDNGPSLPASTTITSDPADTHRIQANNLPKSTQNNSNDELPRNLTASPKPDLTERGEDYTNPVDDPYPVPKTEGLKPPQLQGDAAHANKRYQYQPTRQSSVATEAPRRLLGILPEYQAPYDGSRNYDYTQKYPPDELGKEANENARAWRVYLDEAEDFDHEMLRGFRDTLDALLVFAALFSAVVTTFVVSTSESFQPDYTLATARLMVEQNQLLRAAGNITALDSVPRTFVDLDSADVSTSVLWINGLFFASLSLSLATALLSVLVKQWLQAYSSSLPSGNARDRAKIRQFRYLGLVQWKVPEIIGILPLILHASLALFMVGLSLYVSDLHRSLCWVVVSVTAISFGMYLGSVFIPVFTIQCPYRIPILFAPLNFIIFPFRIVKYYWQRVYCDLQHFSIRIRILESEWPSLPAKSIRDAETAFLMAAAGRHHSMLALCLKWLQSLQSNGSIRKIVTQALHGVFCDQREFDLQHYTEILDWNSIADSMWSALEDGDETYNHKICTSLHALWISISYADPMVPLMKMKYTLAEAALHGYLHIVKIMVQNGADVNSALQAAACTGNSDIVNYLVEKGADVNGEGGGSFGHALQAAVYSGRLDIVQYLVERGADVNAEGGEYGFALQAAAIGVENLNIVKYLVGMGADVDAMGGIYGSALHAAAYEGNMDIVRYLVENGADVNAKGGEYGSALQVAAVRGNLDIIKYLVEKEVDINAQGGNFGSALQAAAVRGNLDIFKYLVERKANVNAMGGMYGSALQAAARWGHLEIVKYLVEQGADVNAKGGNFWSALQAAAVRGNLDIIKYLVERGANVNAREGVYGPALHVAAHWGHLGVVQYLVKKGADINAKGGKYGSALKAAQARDRIEVVRYLHFKGATR</sequence>
<keyword evidence="5" id="KW-0812">Transmembrane</keyword>
<feature type="transmembrane region" description="Helical" evidence="5">
    <location>
        <begin position="419"/>
        <end position="442"/>
    </location>
</feature>
<feature type="compositionally biased region" description="Low complexity" evidence="4">
    <location>
        <begin position="99"/>
        <end position="108"/>
    </location>
</feature>
<protein>
    <recommendedName>
        <fullName evidence="6">DUF6535 domain-containing protein</fullName>
    </recommendedName>
</protein>
<feature type="repeat" description="ANK" evidence="3">
    <location>
        <begin position="769"/>
        <end position="798"/>
    </location>
</feature>
<feature type="repeat" description="ANK" evidence="3">
    <location>
        <begin position="665"/>
        <end position="697"/>
    </location>
</feature>
<name>A0A8H5GAS6_9AGAR</name>
<dbReference type="InterPro" id="IPR036770">
    <property type="entry name" value="Ankyrin_rpt-contain_sf"/>
</dbReference>
<dbReference type="PANTHER" id="PTHR24171">
    <property type="entry name" value="ANKYRIN REPEAT DOMAIN-CONTAINING PROTEIN 39-RELATED"/>
    <property type="match status" value="1"/>
</dbReference>
<feature type="transmembrane region" description="Helical" evidence="5">
    <location>
        <begin position="358"/>
        <end position="381"/>
    </location>
</feature>
<organism evidence="7 8">
    <name type="scientific">Tetrapyrgos nigripes</name>
    <dbReference type="NCBI Taxonomy" id="182062"/>
    <lineage>
        <taxon>Eukaryota</taxon>
        <taxon>Fungi</taxon>
        <taxon>Dikarya</taxon>
        <taxon>Basidiomycota</taxon>
        <taxon>Agaricomycotina</taxon>
        <taxon>Agaricomycetes</taxon>
        <taxon>Agaricomycetidae</taxon>
        <taxon>Agaricales</taxon>
        <taxon>Marasmiineae</taxon>
        <taxon>Marasmiaceae</taxon>
        <taxon>Tetrapyrgos</taxon>
    </lineage>
</organism>
<keyword evidence="8" id="KW-1185">Reference proteome</keyword>
<dbReference type="OrthoDB" id="3219854at2759"/>
<dbReference type="PROSITE" id="PS50088">
    <property type="entry name" value="ANK_REPEAT"/>
    <property type="match status" value="8"/>
</dbReference>